<dbReference type="EMBL" id="UOFH01000230">
    <property type="protein sequence ID" value="VAW62844.1"/>
    <property type="molecule type" value="Genomic_DNA"/>
</dbReference>
<gene>
    <name evidence="3" type="ORF">MNBD_GAMMA08-57</name>
</gene>
<sequence length="515" mass="57008">MIKLAIKNASSDAVKSSNFFSGGVDYTYWWGVFLGLCLIAAFNNSSMAVATAVASVFFIFLAKSMMQKMPRALGYILIASCYERPVLDFGIGIRGTIKLVDIAIVALVLVTLWRQLSGKSLKVTNTSLVYLVIITAIAANSSLLITLFTNYPFDDTRKSVYYAVILIEYCLALWAMQKIIFSEQDIKKYFSIFLYGLTIVAIIGILQGLGLVENEYYASANAASIINKAWAISVLAPNHTHLGTYMALAVVLSVLFLHQRFQFRYIVIIVLCMAALAFSHSAVGFGMIALYVGFLSLKGGRRIKLIAFVMGGVGVLFVVLYMGGIAGDDADRTAKKYNVTGGDSEVLLRSIVYPVELLTIAVKEFPAGAFFGFGFKVSHLIAPMLPSTGDNNYFSVLMDVGLIGFVLYLAFLRDLYRRTKLSALRATEGFNKFFTFHMHVWLKVILVAMFVQEILWPLHSRGSTMIIFLIIIEVSAMLENKKKEADTNKTFKSQDNIPDKQENKIKPVTGGVTLR</sequence>
<accession>A0A3B0Y2Z1</accession>
<feature type="transmembrane region" description="Helical" evidence="2">
    <location>
        <begin position="242"/>
        <end position="259"/>
    </location>
</feature>
<feature type="transmembrane region" description="Helical" evidence="2">
    <location>
        <begin position="458"/>
        <end position="478"/>
    </location>
</feature>
<feature type="region of interest" description="Disordered" evidence="1">
    <location>
        <begin position="488"/>
        <end position="515"/>
    </location>
</feature>
<reference evidence="3" key="1">
    <citation type="submission" date="2018-06" db="EMBL/GenBank/DDBJ databases">
        <authorList>
            <person name="Zhirakovskaya E."/>
        </authorList>
    </citation>
    <scope>NUCLEOTIDE SEQUENCE</scope>
</reference>
<organism evidence="3">
    <name type="scientific">hydrothermal vent metagenome</name>
    <dbReference type="NCBI Taxonomy" id="652676"/>
    <lineage>
        <taxon>unclassified sequences</taxon>
        <taxon>metagenomes</taxon>
        <taxon>ecological metagenomes</taxon>
    </lineage>
</organism>
<feature type="transmembrane region" description="Helical" evidence="2">
    <location>
        <begin position="433"/>
        <end position="452"/>
    </location>
</feature>
<proteinExistence type="predicted"/>
<keyword evidence="2" id="KW-0812">Transmembrane</keyword>
<feature type="transmembrane region" description="Helical" evidence="2">
    <location>
        <begin position="305"/>
        <end position="326"/>
    </location>
</feature>
<keyword evidence="2" id="KW-1133">Transmembrane helix</keyword>
<feature type="transmembrane region" description="Helical" evidence="2">
    <location>
        <begin position="393"/>
        <end position="412"/>
    </location>
</feature>
<evidence type="ECO:0000256" key="2">
    <source>
        <dbReference type="SAM" id="Phobius"/>
    </source>
</evidence>
<protein>
    <submittedName>
        <fullName evidence="3">Uncharacterized protein</fullName>
    </submittedName>
</protein>
<feature type="transmembrane region" description="Helical" evidence="2">
    <location>
        <begin position="265"/>
        <end position="293"/>
    </location>
</feature>
<feature type="transmembrane region" description="Helical" evidence="2">
    <location>
        <begin position="128"/>
        <end position="148"/>
    </location>
</feature>
<evidence type="ECO:0000256" key="1">
    <source>
        <dbReference type="SAM" id="MobiDB-lite"/>
    </source>
</evidence>
<evidence type="ECO:0000313" key="3">
    <source>
        <dbReference type="EMBL" id="VAW62844.1"/>
    </source>
</evidence>
<feature type="transmembrane region" description="Helical" evidence="2">
    <location>
        <begin position="160"/>
        <end position="177"/>
    </location>
</feature>
<keyword evidence="2" id="KW-0472">Membrane</keyword>
<dbReference type="AlphaFoldDB" id="A0A3B0Y2Z1"/>
<feature type="transmembrane region" description="Helical" evidence="2">
    <location>
        <begin position="189"/>
        <end position="210"/>
    </location>
</feature>
<name>A0A3B0Y2Z1_9ZZZZ</name>
<feature type="transmembrane region" description="Helical" evidence="2">
    <location>
        <begin position="28"/>
        <end position="61"/>
    </location>
</feature>